<evidence type="ECO:0000256" key="1">
    <source>
        <dbReference type="SAM" id="MobiDB-lite"/>
    </source>
</evidence>
<feature type="region of interest" description="Disordered" evidence="1">
    <location>
        <begin position="90"/>
        <end position="135"/>
    </location>
</feature>
<dbReference type="OrthoDB" id="2361502at2759"/>
<dbReference type="EMBL" id="JAEPRA010000006">
    <property type="protein sequence ID" value="KAG2183976.1"/>
    <property type="molecule type" value="Genomic_DNA"/>
</dbReference>
<feature type="compositionally biased region" description="Basic and acidic residues" evidence="1">
    <location>
        <begin position="121"/>
        <end position="132"/>
    </location>
</feature>
<proteinExistence type="predicted"/>
<reference evidence="2" key="1">
    <citation type="submission" date="2020-12" db="EMBL/GenBank/DDBJ databases">
        <title>Metabolic potential, ecology and presence of endohyphal bacteria is reflected in genomic diversity of Mucoromycotina.</title>
        <authorList>
            <person name="Muszewska A."/>
            <person name="Okrasinska A."/>
            <person name="Steczkiewicz K."/>
            <person name="Drgas O."/>
            <person name="Orlowska M."/>
            <person name="Perlinska-Lenart U."/>
            <person name="Aleksandrzak-Piekarczyk T."/>
            <person name="Szatraj K."/>
            <person name="Zielenkiewicz U."/>
            <person name="Pilsyk S."/>
            <person name="Malc E."/>
            <person name="Mieczkowski P."/>
            <person name="Kruszewska J.S."/>
            <person name="Biernat P."/>
            <person name="Pawlowska J."/>
        </authorList>
    </citation>
    <scope>NUCLEOTIDE SEQUENCE</scope>
    <source>
        <strain evidence="2">WA0000051536</strain>
    </source>
</reference>
<accession>A0A8H7Q3I6</accession>
<feature type="compositionally biased region" description="Basic and acidic residues" evidence="1">
    <location>
        <begin position="96"/>
        <end position="106"/>
    </location>
</feature>
<evidence type="ECO:0000313" key="2">
    <source>
        <dbReference type="EMBL" id="KAG2183976.1"/>
    </source>
</evidence>
<sequence length="167" mass="18447">MSVINWVNTWLTKDGQSDIVSNEISQDEQDGWVHLDVNPHITILEDDSVTPLGESVLNVVSLGDQSPPNDNKVTEEVSSADVMAKAITSDRQVPQIKDEKENDVTRGDGAVKQTVASEQAKLSRQERRQAERKTKKMIMKNVKAASSLQKSKTQQNCVSVARSVSMI</sequence>
<dbReference type="AlphaFoldDB" id="A0A8H7Q3I6"/>
<gene>
    <name evidence="2" type="ORF">INT44_008987</name>
</gene>
<organism evidence="2 3">
    <name type="scientific">Umbelopsis vinacea</name>
    <dbReference type="NCBI Taxonomy" id="44442"/>
    <lineage>
        <taxon>Eukaryota</taxon>
        <taxon>Fungi</taxon>
        <taxon>Fungi incertae sedis</taxon>
        <taxon>Mucoromycota</taxon>
        <taxon>Mucoromycotina</taxon>
        <taxon>Umbelopsidomycetes</taxon>
        <taxon>Umbelopsidales</taxon>
        <taxon>Umbelopsidaceae</taxon>
        <taxon>Umbelopsis</taxon>
    </lineage>
</organism>
<keyword evidence="3" id="KW-1185">Reference proteome</keyword>
<dbReference type="Proteomes" id="UP000612746">
    <property type="component" value="Unassembled WGS sequence"/>
</dbReference>
<name>A0A8H7Q3I6_9FUNG</name>
<comment type="caution">
    <text evidence="2">The sequence shown here is derived from an EMBL/GenBank/DDBJ whole genome shotgun (WGS) entry which is preliminary data.</text>
</comment>
<protein>
    <submittedName>
        <fullName evidence="2">Uncharacterized protein</fullName>
    </submittedName>
</protein>
<evidence type="ECO:0000313" key="3">
    <source>
        <dbReference type="Proteomes" id="UP000612746"/>
    </source>
</evidence>